<feature type="transmembrane region" description="Helical" evidence="1">
    <location>
        <begin position="97"/>
        <end position="122"/>
    </location>
</feature>
<organism evidence="3 4">
    <name type="scientific">Paraburkholderia gardini</name>
    <dbReference type="NCBI Taxonomy" id="2823469"/>
    <lineage>
        <taxon>Bacteria</taxon>
        <taxon>Pseudomonadati</taxon>
        <taxon>Pseudomonadota</taxon>
        <taxon>Betaproteobacteria</taxon>
        <taxon>Burkholderiales</taxon>
        <taxon>Burkholderiaceae</taxon>
        <taxon>Paraburkholderia</taxon>
    </lineage>
</organism>
<dbReference type="EMBL" id="CAJQYY010000041">
    <property type="protein sequence ID" value="CAG4923714.1"/>
    <property type="molecule type" value="Genomic_DNA"/>
</dbReference>
<reference evidence="3 4" key="1">
    <citation type="submission" date="2021-04" db="EMBL/GenBank/DDBJ databases">
        <authorList>
            <person name="Vanwijnsberghe S."/>
        </authorList>
    </citation>
    <scope>NUCLEOTIDE SEQUENCE [LARGE SCALE GENOMIC DNA]</scope>
    <source>
        <strain evidence="3 4">LMG 32171</strain>
    </source>
</reference>
<feature type="transmembrane region" description="Helical" evidence="1">
    <location>
        <begin position="50"/>
        <end position="68"/>
    </location>
</feature>
<sequence length="161" mass="16954">MANTVSQPTRRGAHTRDYYGGALMMLIGLGAIVPGAGYRIGSLTAMGSGFFPVALGVILVVLGAWIAATARRAPPEAVTEPRARPEWRGGLCIPGSIVAFVVLGKYGGLLPATFAIVFISALGDRDNSLLSAFLLAAAMSVVCVVVFWWALQVQFPLFTWG</sequence>
<feature type="transmembrane region" description="Helical" evidence="1">
    <location>
        <begin position="18"/>
        <end position="38"/>
    </location>
</feature>
<evidence type="ECO:0000313" key="4">
    <source>
        <dbReference type="Proteomes" id="UP000789752"/>
    </source>
</evidence>
<protein>
    <recommendedName>
        <fullName evidence="2">DUF1468 domain-containing protein</fullName>
    </recommendedName>
</protein>
<accession>A0ABM8UB35</accession>
<feature type="transmembrane region" description="Helical" evidence="1">
    <location>
        <begin position="129"/>
        <end position="151"/>
    </location>
</feature>
<comment type="caution">
    <text evidence="3">The sequence shown here is derived from an EMBL/GenBank/DDBJ whole genome shotgun (WGS) entry which is preliminary data.</text>
</comment>
<feature type="domain" description="DUF1468" evidence="2">
    <location>
        <begin position="21"/>
        <end position="156"/>
    </location>
</feature>
<keyword evidence="1" id="KW-0472">Membrane</keyword>
<keyword evidence="1" id="KW-0812">Transmembrane</keyword>
<gene>
    <name evidence="3" type="ORF">R54767_05021</name>
</gene>
<dbReference type="InterPro" id="IPR009936">
    <property type="entry name" value="DUF1468"/>
</dbReference>
<evidence type="ECO:0000256" key="1">
    <source>
        <dbReference type="SAM" id="Phobius"/>
    </source>
</evidence>
<keyword evidence="1" id="KW-1133">Transmembrane helix</keyword>
<name>A0ABM8UB35_9BURK</name>
<evidence type="ECO:0000313" key="3">
    <source>
        <dbReference type="EMBL" id="CAG4923714.1"/>
    </source>
</evidence>
<dbReference type="Proteomes" id="UP000789752">
    <property type="component" value="Unassembled WGS sequence"/>
</dbReference>
<dbReference type="Pfam" id="PF07331">
    <property type="entry name" value="TctB"/>
    <property type="match status" value="1"/>
</dbReference>
<keyword evidence="4" id="KW-1185">Reference proteome</keyword>
<proteinExistence type="predicted"/>
<evidence type="ECO:0000259" key="2">
    <source>
        <dbReference type="Pfam" id="PF07331"/>
    </source>
</evidence>